<evidence type="ECO:0000313" key="2">
    <source>
        <dbReference type="EMBL" id="EFM7863989.1"/>
    </source>
</evidence>
<organism evidence="2 4">
    <name type="scientific">Escherichia coli</name>
    <dbReference type="NCBI Taxonomy" id="562"/>
    <lineage>
        <taxon>Bacteria</taxon>
        <taxon>Pseudomonadati</taxon>
        <taxon>Pseudomonadota</taxon>
        <taxon>Gammaproteobacteria</taxon>
        <taxon>Enterobacterales</taxon>
        <taxon>Enterobacteriaceae</taxon>
        <taxon>Escherichia</taxon>
    </lineage>
</organism>
<reference evidence="1 3" key="1">
    <citation type="submission" date="2018-08" db="EMBL/GenBank/DDBJ databases">
        <authorList>
            <consortium name="NARMS: The National Antimicrobial Resistance Monitoring System"/>
        </authorList>
    </citation>
    <scope>NUCLEOTIDE SEQUENCE [LARGE SCALE GENOMIC DNA]</scope>
    <source>
        <strain evidence="1 3">FSIS11706358</strain>
    </source>
</reference>
<dbReference type="AlphaFoldDB" id="A0A828PGV0"/>
<dbReference type="EMBL" id="AATLXB010000171">
    <property type="protein sequence ID" value="EFM7863989.1"/>
    <property type="molecule type" value="Genomic_DNA"/>
</dbReference>
<evidence type="ECO:0000313" key="3">
    <source>
        <dbReference type="Proteomes" id="UP000542214"/>
    </source>
</evidence>
<accession>A0A828PGV0</accession>
<gene>
    <name evidence="2" type="ORF">B6R15_005401</name>
    <name evidence="1" type="ORF">C0P57_005323</name>
</gene>
<dbReference type="Proteomes" id="UP000542214">
    <property type="component" value="Unassembled WGS sequence"/>
</dbReference>
<dbReference type="Proteomes" id="UP000587626">
    <property type="component" value="Unassembled WGS sequence"/>
</dbReference>
<evidence type="ECO:0000313" key="1">
    <source>
        <dbReference type="EMBL" id="EFB4535902.1"/>
    </source>
</evidence>
<reference evidence="2 4" key="2">
    <citation type="submission" date="2018-08" db="EMBL/GenBank/DDBJ databases">
        <authorList>
            <consortium name="GenomeTrakr network: Whole genome sequencing for foodborne pathogen traceback"/>
        </authorList>
    </citation>
    <scope>NUCLEOTIDE SEQUENCE [LARGE SCALE GENOMIC DNA]</scope>
    <source>
        <strain evidence="2 4">NC_STEC194</strain>
    </source>
</reference>
<feature type="non-terminal residue" evidence="2">
    <location>
        <position position="63"/>
    </location>
</feature>
<sequence length="63" mass="7464">MNTEDKLMLKVDRLLSHDALNQRNILNNWERQFLTSVLAIYRRINKYSLVGLSPKQKNATYNI</sequence>
<protein>
    <submittedName>
        <fullName evidence="2">Uncharacterized protein</fullName>
    </submittedName>
</protein>
<dbReference type="EMBL" id="AASFZR010000226">
    <property type="protein sequence ID" value="EFB4535902.1"/>
    <property type="molecule type" value="Genomic_DNA"/>
</dbReference>
<proteinExistence type="predicted"/>
<evidence type="ECO:0000313" key="4">
    <source>
        <dbReference type="Proteomes" id="UP000587626"/>
    </source>
</evidence>
<comment type="caution">
    <text evidence="2">The sequence shown here is derived from an EMBL/GenBank/DDBJ whole genome shotgun (WGS) entry which is preliminary data.</text>
</comment>
<name>A0A828PGV0_ECOLX</name>